<dbReference type="RefSeq" id="WP_377473059.1">
    <property type="nucleotide sequence ID" value="NZ_JBHLWN010000100.1"/>
</dbReference>
<keyword evidence="1" id="KW-0812">Transmembrane</keyword>
<feature type="transmembrane region" description="Helical" evidence="1">
    <location>
        <begin position="236"/>
        <end position="257"/>
    </location>
</feature>
<feature type="domain" description="CAAX prenyl protease 2/Lysostaphin resistance protein A-like" evidence="2">
    <location>
        <begin position="159"/>
        <end position="248"/>
    </location>
</feature>
<organism evidence="3 4">
    <name type="scientific">Paenibacillus chartarius</name>
    <dbReference type="NCBI Taxonomy" id="747481"/>
    <lineage>
        <taxon>Bacteria</taxon>
        <taxon>Bacillati</taxon>
        <taxon>Bacillota</taxon>
        <taxon>Bacilli</taxon>
        <taxon>Bacillales</taxon>
        <taxon>Paenibacillaceae</taxon>
        <taxon>Paenibacillus</taxon>
    </lineage>
</organism>
<sequence>MVRVPLLAGFIGLVVVLQTAPLYIGLVLGAVLIVYGAVQGRSGAALGAAAEAYAIGYGMTGFLQGGLRSFAPAAEEMMIVLSRLSLAGYLIPLLAIALWLPARTHYFRIGSFRNDICTPFIWRGIRDPIWRFLLIGTMVIGACCLFLADFGGPQVLQLVQYGLLFAVINSVLEEVLWRGLILPRMVDYAGEAAGLLATSAAFGLYHYSLGFPWIVCFCFGLGGIFMGGVTIRSKGLAPAIVLHVVMNIAFVLNGLIFP</sequence>
<dbReference type="Proteomes" id="UP001589776">
    <property type="component" value="Unassembled WGS sequence"/>
</dbReference>
<protein>
    <submittedName>
        <fullName evidence="3">Lysostaphin resistance A-like protein</fullName>
    </submittedName>
</protein>
<keyword evidence="1" id="KW-1133">Transmembrane helix</keyword>
<dbReference type="InterPro" id="IPR003675">
    <property type="entry name" value="Rce1/LyrA-like_dom"/>
</dbReference>
<gene>
    <name evidence="3" type="ORF">ACFFK0_24725</name>
</gene>
<evidence type="ECO:0000259" key="2">
    <source>
        <dbReference type="Pfam" id="PF02517"/>
    </source>
</evidence>
<feature type="transmembrane region" description="Helical" evidence="1">
    <location>
        <begin position="158"/>
        <end position="176"/>
    </location>
</feature>
<dbReference type="Pfam" id="PF02517">
    <property type="entry name" value="Rce1-like"/>
    <property type="match status" value="1"/>
</dbReference>
<dbReference type="EMBL" id="JBHLWN010000100">
    <property type="protein sequence ID" value="MFC0215605.1"/>
    <property type="molecule type" value="Genomic_DNA"/>
</dbReference>
<evidence type="ECO:0000313" key="3">
    <source>
        <dbReference type="EMBL" id="MFC0215605.1"/>
    </source>
</evidence>
<name>A0ABV6DSI8_9BACL</name>
<feature type="transmembrane region" description="Helical" evidence="1">
    <location>
        <begin position="132"/>
        <end position="152"/>
    </location>
</feature>
<feature type="transmembrane region" description="Helical" evidence="1">
    <location>
        <begin position="77"/>
        <end position="100"/>
    </location>
</feature>
<keyword evidence="4" id="KW-1185">Reference proteome</keyword>
<evidence type="ECO:0000256" key="1">
    <source>
        <dbReference type="SAM" id="Phobius"/>
    </source>
</evidence>
<evidence type="ECO:0000313" key="4">
    <source>
        <dbReference type="Proteomes" id="UP001589776"/>
    </source>
</evidence>
<comment type="caution">
    <text evidence="3">The sequence shown here is derived from an EMBL/GenBank/DDBJ whole genome shotgun (WGS) entry which is preliminary data.</text>
</comment>
<accession>A0ABV6DSI8</accession>
<proteinExistence type="predicted"/>
<keyword evidence="1" id="KW-0472">Membrane</keyword>
<feature type="transmembrane region" description="Helical" evidence="1">
    <location>
        <begin position="211"/>
        <end position="229"/>
    </location>
</feature>
<reference evidence="3 4" key="1">
    <citation type="submission" date="2024-09" db="EMBL/GenBank/DDBJ databases">
        <authorList>
            <person name="Sun Q."/>
            <person name="Mori K."/>
        </authorList>
    </citation>
    <scope>NUCLEOTIDE SEQUENCE [LARGE SCALE GENOMIC DNA]</scope>
    <source>
        <strain evidence="3 4">CCM 7759</strain>
    </source>
</reference>